<comment type="similarity">
    <text evidence="2 9">Belongs to the DEFL family.</text>
</comment>
<dbReference type="GO" id="GO:0005576">
    <property type="term" value="C:extracellular region"/>
    <property type="evidence" value="ECO:0007669"/>
    <property type="project" value="UniProtKB-SubCell"/>
</dbReference>
<evidence type="ECO:0000313" key="11">
    <source>
        <dbReference type="RefSeq" id="XP_012573931.1"/>
    </source>
</evidence>
<reference evidence="10" key="1">
    <citation type="journal article" date="2013" name="Nat. Biotechnol.">
        <title>Draft genome sequence of chickpea (Cicer arietinum) provides a resource for trait improvement.</title>
        <authorList>
            <person name="Varshney R.K."/>
            <person name="Song C."/>
            <person name="Saxena R.K."/>
            <person name="Azam S."/>
            <person name="Yu S."/>
            <person name="Sharpe A.G."/>
            <person name="Cannon S."/>
            <person name="Baek J."/>
            <person name="Rosen B.D."/>
            <person name="Tar'an B."/>
            <person name="Millan T."/>
            <person name="Zhang X."/>
            <person name="Ramsay L.D."/>
            <person name="Iwata A."/>
            <person name="Wang Y."/>
            <person name="Nelson W."/>
            <person name="Farmer A.D."/>
            <person name="Gaur P.M."/>
            <person name="Soderlund C."/>
            <person name="Penmetsa R.V."/>
            <person name="Xu C."/>
            <person name="Bharti A.K."/>
            <person name="He W."/>
            <person name="Winter P."/>
            <person name="Zhao S."/>
            <person name="Hane J.K."/>
            <person name="Carrasquilla-Garcia N."/>
            <person name="Condie J.A."/>
            <person name="Upadhyaya H.D."/>
            <person name="Luo M.C."/>
            <person name="Thudi M."/>
            <person name="Gowda C.L."/>
            <person name="Singh N.P."/>
            <person name="Lichtenzveig J."/>
            <person name="Gali K.K."/>
            <person name="Rubio J."/>
            <person name="Nadarajan N."/>
            <person name="Dolezel J."/>
            <person name="Bansal K.C."/>
            <person name="Xu X."/>
            <person name="Edwards D."/>
            <person name="Zhang G."/>
            <person name="Kahl G."/>
            <person name="Gil J."/>
            <person name="Singh K.B."/>
            <person name="Datta S.K."/>
            <person name="Jackson S.A."/>
            <person name="Wang J."/>
            <person name="Cook D.R."/>
        </authorList>
    </citation>
    <scope>NUCLEOTIDE SEQUENCE [LARGE SCALE GENOMIC DNA]</scope>
    <source>
        <strain evidence="10">cv. CDC Frontier</strain>
    </source>
</reference>
<accession>A0A1S3EG41</accession>
<evidence type="ECO:0000256" key="5">
    <source>
        <dbReference type="ARBA" id="ARBA00022577"/>
    </source>
</evidence>
<evidence type="ECO:0000256" key="1">
    <source>
        <dbReference type="ARBA" id="ARBA00004613"/>
    </source>
</evidence>
<name>A0A1S3EG41_CICAR</name>
<organism evidence="10 11">
    <name type="scientific">Cicer arietinum</name>
    <name type="common">Chickpea</name>
    <name type="synonym">Garbanzo</name>
    <dbReference type="NCBI Taxonomy" id="3827"/>
    <lineage>
        <taxon>Eukaryota</taxon>
        <taxon>Viridiplantae</taxon>
        <taxon>Streptophyta</taxon>
        <taxon>Embryophyta</taxon>
        <taxon>Tracheophyta</taxon>
        <taxon>Spermatophyta</taxon>
        <taxon>Magnoliopsida</taxon>
        <taxon>eudicotyledons</taxon>
        <taxon>Gunneridae</taxon>
        <taxon>Pentapetalae</taxon>
        <taxon>rosids</taxon>
        <taxon>fabids</taxon>
        <taxon>Fabales</taxon>
        <taxon>Fabaceae</taxon>
        <taxon>Papilionoideae</taxon>
        <taxon>50 kb inversion clade</taxon>
        <taxon>NPAAA clade</taxon>
        <taxon>Hologalegina</taxon>
        <taxon>IRL clade</taxon>
        <taxon>Cicereae</taxon>
        <taxon>Cicer</taxon>
    </lineage>
</organism>
<keyword evidence="4 9" id="KW-0929">Antimicrobial</keyword>
<evidence type="ECO:0000256" key="6">
    <source>
        <dbReference type="ARBA" id="ARBA00022729"/>
    </source>
</evidence>
<keyword evidence="10" id="KW-1185">Reference proteome</keyword>
<dbReference type="AlphaFoldDB" id="A0A1S3EG41"/>
<sequence>MANQMAKRFYFFAILVLVVKVQLIEGTCTKIVGRCSAADCGTQCKSFAKGVRTVAWSCSFLNLCTCTFDQPPPGLIQPTCNVGLGLCTRDCGQACCNAKCVSYFFNTGVGICVDAFNMNICLCSYQR</sequence>
<protein>
    <recommendedName>
        <fullName evidence="9">Defensin-like protein</fullName>
    </recommendedName>
</protein>
<proteinExistence type="inferred from homology"/>
<keyword evidence="7 9" id="KW-0611">Plant defense</keyword>
<evidence type="ECO:0000313" key="10">
    <source>
        <dbReference type="Proteomes" id="UP000087171"/>
    </source>
</evidence>
<dbReference type="RefSeq" id="XP_012573931.1">
    <property type="nucleotide sequence ID" value="XM_012718477.2"/>
</dbReference>
<reference evidence="11" key="2">
    <citation type="submission" date="2025-08" db="UniProtKB">
        <authorList>
            <consortium name="RefSeq"/>
        </authorList>
    </citation>
    <scope>IDENTIFICATION</scope>
    <source>
        <tissue evidence="11">Etiolated seedlings</tissue>
    </source>
</reference>
<dbReference type="Proteomes" id="UP000087171">
    <property type="component" value="Chromosome Ca1"/>
</dbReference>
<gene>
    <name evidence="11" type="primary">LOC105852532</name>
</gene>
<comment type="subcellular location">
    <subcellularLocation>
        <location evidence="1 9">Secreted</location>
    </subcellularLocation>
</comment>
<keyword evidence="5 9" id="KW-0295">Fungicide</keyword>
<dbReference type="GO" id="GO:0031640">
    <property type="term" value="P:killing of cells of another organism"/>
    <property type="evidence" value="ECO:0007669"/>
    <property type="project" value="UniProtKB-UniRule"/>
</dbReference>
<feature type="signal peptide" evidence="9">
    <location>
        <begin position="1"/>
        <end position="26"/>
    </location>
</feature>
<dbReference type="OrthoDB" id="993238at2759"/>
<evidence type="ECO:0000256" key="3">
    <source>
        <dbReference type="ARBA" id="ARBA00022525"/>
    </source>
</evidence>
<evidence type="ECO:0000256" key="8">
    <source>
        <dbReference type="ARBA" id="ARBA00023157"/>
    </source>
</evidence>
<keyword evidence="8" id="KW-1015">Disulfide bond</keyword>
<evidence type="ECO:0000256" key="4">
    <source>
        <dbReference type="ARBA" id="ARBA00022529"/>
    </source>
</evidence>
<dbReference type="PANTHER" id="PTHR36788">
    <property type="entry name" value="DEFENSIN-LIKE PROTEIN 183"/>
    <property type="match status" value="1"/>
</dbReference>
<keyword evidence="6 9" id="KW-0732">Signal</keyword>
<evidence type="ECO:0000256" key="7">
    <source>
        <dbReference type="ARBA" id="ARBA00022821"/>
    </source>
</evidence>
<feature type="chain" id="PRO_5027148460" description="Defensin-like protein" evidence="9">
    <location>
        <begin position="27"/>
        <end position="127"/>
    </location>
</feature>
<evidence type="ECO:0000256" key="9">
    <source>
        <dbReference type="RuleBase" id="RU367109"/>
    </source>
</evidence>
<evidence type="ECO:0000256" key="2">
    <source>
        <dbReference type="ARBA" id="ARBA00006722"/>
    </source>
</evidence>
<keyword evidence="3 9" id="KW-0964">Secreted</keyword>
<dbReference type="InterPro" id="IPR039641">
    <property type="entry name" value="LCR"/>
</dbReference>
<dbReference type="PANTHER" id="PTHR36788:SF2">
    <property type="entry name" value="DEFENSIN-LIKE PROTEIN 183"/>
    <property type="match status" value="1"/>
</dbReference>
<dbReference type="GO" id="GO:0050832">
    <property type="term" value="P:defense response to fungus"/>
    <property type="evidence" value="ECO:0007669"/>
    <property type="project" value="UniProtKB-UniRule"/>
</dbReference>